<dbReference type="InterPro" id="IPR002901">
    <property type="entry name" value="MGlyc_endo_b_GlcNAc-like_dom"/>
</dbReference>
<sequence length="259" mass="29430">MKGKTALLAVVFTASIGALLTTAKDCSAEKENYSKQTVKLHEVPSTPYPSHVSLSYLPPKERKKEFIKLMLPLIEKANEEVMKERKFLLSIKGKKKLTPLEEKKLKELKKKYKADSYEELLKRVNIVPVSLVLAQAAIESGWGTSRFFTEANNAFGIYSYSKKRKCLKAKKSGACLKVYPDLYESVKDYIYNINVSWAYKDFRDARSKGASLDTLIKELEKYSVMRKQYTELVKNVIKNNNLTDFDGYALSFTGSGSSR</sequence>
<proteinExistence type="predicted"/>
<dbReference type="RefSeq" id="WP_283400931.1">
    <property type="nucleotide sequence ID" value="NZ_FXUB01000005.1"/>
</dbReference>
<dbReference type="InterPro" id="IPR053195">
    <property type="entry name" value="Bax-like"/>
</dbReference>
<evidence type="ECO:0000313" key="4">
    <source>
        <dbReference type="Proteomes" id="UP001157911"/>
    </source>
</evidence>
<evidence type="ECO:0000256" key="1">
    <source>
        <dbReference type="SAM" id="SignalP"/>
    </source>
</evidence>
<accession>A0ABY1NRS0</accession>
<dbReference type="Proteomes" id="UP001157911">
    <property type="component" value="Unassembled WGS sequence"/>
</dbReference>
<keyword evidence="4" id="KW-1185">Reference proteome</keyword>
<dbReference type="PANTHER" id="PTHR40572:SF1">
    <property type="entry name" value="PROTEIN BAX"/>
    <property type="match status" value="1"/>
</dbReference>
<feature type="chain" id="PRO_5045345373" evidence="1">
    <location>
        <begin position="24"/>
        <end position="259"/>
    </location>
</feature>
<feature type="signal peptide" evidence="1">
    <location>
        <begin position="1"/>
        <end position="23"/>
    </location>
</feature>
<evidence type="ECO:0000313" key="3">
    <source>
        <dbReference type="EMBL" id="SMP16535.1"/>
    </source>
</evidence>
<dbReference type="EMBL" id="FXUB01000005">
    <property type="protein sequence ID" value="SMP16535.1"/>
    <property type="molecule type" value="Genomic_DNA"/>
</dbReference>
<feature type="domain" description="Mannosyl-glycoprotein endo-beta-N-acetylglucosamidase-like" evidence="2">
    <location>
        <begin position="97"/>
        <end position="246"/>
    </location>
</feature>
<name>A0ABY1NRS0_9BACT</name>
<dbReference type="Pfam" id="PF01832">
    <property type="entry name" value="Glucosaminidase"/>
    <property type="match status" value="1"/>
</dbReference>
<dbReference type="SMART" id="SM00047">
    <property type="entry name" value="LYZ2"/>
    <property type="match status" value="1"/>
</dbReference>
<organism evidence="3 4">
    <name type="scientific">Desulfurobacterium pacificum</name>
    <dbReference type="NCBI Taxonomy" id="240166"/>
    <lineage>
        <taxon>Bacteria</taxon>
        <taxon>Pseudomonadati</taxon>
        <taxon>Aquificota</taxon>
        <taxon>Aquificia</taxon>
        <taxon>Desulfurobacteriales</taxon>
        <taxon>Desulfurobacteriaceae</taxon>
        <taxon>Desulfurobacterium</taxon>
    </lineage>
</organism>
<keyword evidence="1" id="KW-0732">Signal</keyword>
<gene>
    <name evidence="3" type="ORF">SAMN06265339_1484</name>
</gene>
<comment type="caution">
    <text evidence="3">The sequence shown here is derived from an EMBL/GenBank/DDBJ whole genome shotgun (WGS) entry which is preliminary data.</text>
</comment>
<reference evidence="3 4" key="1">
    <citation type="submission" date="2017-05" db="EMBL/GenBank/DDBJ databases">
        <authorList>
            <person name="Varghese N."/>
            <person name="Submissions S."/>
        </authorList>
    </citation>
    <scope>NUCLEOTIDE SEQUENCE [LARGE SCALE GENOMIC DNA]</scope>
    <source>
        <strain evidence="3 4">DSM 15522</strain>
    </source>
</reference>
<dbReference type="Gene3D" id="1.10.530.10">
    <property type="match status" value="1"/>
</dbReference>
<protein>
    <submittedName>
        <fullName evidence="3">Bax protein</fullName>
    </submittedName>
</protein>
<dbReference type="PANTHER" id="PTHR40572">
    <property type="entry name" value="PROTEIN BAX"/>
    <property type="match status" value="1"/>
</dbReference>
<evidence type="ECO:0000259" key="2">
    <source>
        <dbReference type="SMART" id="SM00047"/>
    </source>
</evidence>